<name>A0A6J4KZ79_9CYAN</name>
<organism evidence="1">
    <name type="scientific">uncultured Microcoleus sp</name>
    <dbReference type="NCBI Taxonomy" id="259945"/>
    <lineage>
        <taxon>Bacteria</taxon>
        <taxon>Bacillati</taxon>
        <taxon>Cyanobacteriota</taxon>
        <taxon>Cyanophyceae</taxon>
        <taxon>Oscillatoriophycideae</taxon>
        <taxon>Oscillatoriales</taxon>
        <taxon>Microcoleaceae</taxon>
        <taxon>Microcoleus</taxon>
        <taxon>environmental samples</taxon>
    </lineage>
</organism>
<accession>A0A6J4KZ79</accession>
<evidence type="ECO:0008006" key="2">
    <source>
        <dbReference type="Google" id="ProtNLM"/>
    </source>
</evidence>
<dbReference type="Gene3D" id="3.10.450.530">
    <property type="entry name" value="Ribonuclease toxin, BrnT, of type II toxin-antitoxin system"/>
    <property type="match status" value="1"/>
</dbReference>
<proteinExistence type="predicted"/>
<protein>
    <recommendedName>
        <fullName evidence="2">COGs COG2929</fullName>
    </recommendedName>
</protein>
<sequence length="98" mass="11334">MNPGPRIKKMIDCQKQQLTVHKHGVSFEEAKTVFENVLAVIFDDEAHSVGEKREIIIGHSRNNRLLLISFTERSNTIRIISARLATPREREDYEQNAF</sequence>
<dbReference type="Pfam" id="PF04365">
    <property type="entry name" value="BrnT_toxin"/>
    <property type="match status" value="1"/>
</dbReference>
<dbReference type="EMBL" id="CADCTZ010000180">
    <property type="protein sequence ID" value="CAA9317904.1"/>
    <property type="molecule type" value="Genomic_DNA"/>
</dbReference>
<dbReference type="InterPro" id="IPR007460">
    <property type="entry name" value="BrnT_toxin"/>
</dbReference>
<dbReference type="AlphaFoldDB" id="A0A6J4KZ79"/>
<dbReference type="InterPro" id="IPR038573">
    <property type="entry name" value="BrnT_sf"/>
</dbReference>
<evidence type="ECO:0000313" key="1">
    <source>
        <dbReference type="EMBL" id="CAA9317904.1"/>
    </source>
</evidence>
<reference evidence="1" key="1">
    <citation type="submission" date="2020-02" db="EMBL/GenBank/DDBJ databases">
        <authorList>
            <person name="Meier V. D."/>
        </authorList>
    </citation>
    <scope>NUCLEOTIDE SEQUENCE</scope>
    <source>
        <strain evidence="1">AVDCRST_MAG84</strain>
    </source>
</reference>
<gene>
    <name evidence="1" type="ORF">AVDCRST_MAG84-1164</name>
</gene>